<feature type="signal peptide" evidence="2">
    <location>
        <begin position="1"/>
        <end position="24"/>
    </location>
</feature>
<accession>A0A6M4ARG4</accession>
<reference evidence="3 4" key="1">
    <citation type="submission" date="2020-01" db="EMBL/GenBank/DDBJ databases">
        <title>Sphingomonas sp. strain CSW-10.</title>
        <authorList>
            <person name="Chen W.-M."/>
        </authorList>
    </citation>
    <scope>NUCLEOTIDE SEQUENCE [LARGE SCALE GENOMIC DNA]</scope>
    <source>
        <strain evidence="3 4">CSW-10</strain>
    </source>
</reference>
<dbReference type="EMBL" id="CP053015">
    <property type="protein sequence ID" value="QJQ31635.1"/>
    <property type="molecule type" value="Genomic_DNA"/>
</dbReference>
<evidence type="ECO:0000313" key="3">
    <source>
        <dbReference type="EMBL" id="QJQ31635.1"/>
    </source>
</evidence>
<name>A0A6M4ARG4_9SPHN</name>
<protein>
    <submittedName>
        <fullName evidence="3">Uncharacterized protein</fullName>
    </submittedName>
</protein>
<feature type="compositionally biased region" description="Basic and acidic residues" evidence="1">
    <location>
        <begin position="55"/>
        <end position="64"/>
    </location>
</feature>
<keyword evidence="4" id="KW-1185">Reference proteome</keyword>
<dbReference type="Proteomes" id="UP000503018">
    <property type="component" value="Chromosome"/>
</dbReference>
<gene>
    <name evidence="3" type="ORF">GV829_03570</name>
</gene>
<feature type="region of interest" description="Disordered" evidence="1">
    <location>
        <begin position="40"/>
        <end position="80"/>
    </location>
</feature>
<dbReference type="KEGG" id="slan:GV829_03570"/>
<sequence>MKFRVLTTVALAVASFTLVPATQAQLGDLGRALGQAAGGLGSLTRGTPPVSTSIRDARWADPSRDGFTPPGRAMPLERLPRTPEGGFTLAAGYYVFDGQSYCLHAGTHGPGGGDGYLYAPVLGSRQEVVTTILRNSVANPDIPQHQVQQLLWAIVARARLDQLRPDIRAAAGRLMSPQQFTAMNRNALATLTANQLQGLVRLPGPVQSVLRAESDLRGMLTTGAGSYADMERVAVLSGAVERGEGSIDTPSGRWSAHPDGYWIRYIPSGYSRTRTEIWVEPGSAAVGRVYDPAQHIAVPGNTNRQRLAQSGRIYSQ</sequence>
<evidence type="ECO:0000313" key="4">
    <source>
        <dbReference type="Proteomes" id="UP000503018"/>
    </source>
</evidence>
<keyword evidence="2" id="KW-0732">Signal</keyword>
<dbReference type="AlphaFoldDB" id="A0A6M4ARG4"/>
<proteinExistence type="predicted"/>
<organism evidence="3 4">
    <name type="scientific">Sphingomonas lacunae</name>
    <dbReference type="NCBI Taxonomy" id="2698828"/>
    <lineage>
        <taxon>Bacteria</taxon>
        <taxon>Pseudomonadati</taxon>
        <taxon>Pseudomonadota</taxon>
        <taxon>Alphaproteobacteria</taxon>
        <taxon>Sphingomonadales</taxon>
        <taxon>Sphingomonadaceae</taxon>
        <taxon>Sphingomonas</taxon>
    </lineage>
</organism>
<feature type="chain" id="PRO_5026866097" evidence="2">
    <location>
        <begin position="25"/>
        <end position="316"/>
    </location>
</feature>
<evidence type="ECO:0000256" key="1">
    <source>
        <dbReference type="SAM" id="MobiDB-lite"/>
    </source>
</evidence>
<dbReference type="RefSeq" id="WP_169943866.1">
    <property type="nucleotide sequence ID" value="NZ_CP053015.1"/>
</dbReference>
<evidence type="ECO:0000256" key="2">
    <source>
        <dbReference type="SAM" id="SignalP"/>
    </source>
</evidence>